<evidence type="ECO:0000313" key="2">
    <source>
        <dbReference type="EMBL" id="KAI5417093.1"/>
    </source>
</evidence>
<evidence type="ECO:0000256" key="1">
    <source>
        <dbReference type="ARBA" id="ARBA00023002"/>
    </source>
</evidence>
<proteinExistence type="predicted"/>
<dbReference type="GO" id="GO:0000293">
    <property type="term" value="F:ferric-chelate reductase activity"/>
    <property type="evidence" value="ECO:0007669"/>
    <property type="project" value="TreeGrafter"/>
</dbReference>
<evidence type="ECO:0000313" key="3">
    <source>
        <dbReference type="Proteomes" id="UP001058974"/>
    </source>
</evidence>
<dbReference type="AlphaFoldDB" id="A0A9D4XB13"/>
<name>A0A9D4XB13_PEA</name>
<dbReference type="InterPro" id="IPR050369">
    <property type="entry name" value="RBOH/FRE"/>
</dbReference>
<protein>
    <submittedName>
        <fullName evidence="2">Uncharacterized protein</fullName>
    </submittedName>
</protein>
<dbReference type="Gramene" id="Psat04G0190500-T1">
    <property type="protein sequence ID" value="KAI5417093.1"/>
    <property type="gene ID" value="KIW84_041905"/>
</dbReference>
<accession>A0A9D4XB13</accession>
<organism evidence="2 3">
    <name type="scientific">Pisum sativum</name>
    <name type="common">Garden pea</name>
    <name type="synonym">Lathyrus oleraceus</name>
    <dbReference type="NCBI Taxonomy" id="3888"/>
    <lineage>
        <taxon>Eukaryota</taxon>
        <taxon>Viridiplantae</taxon>
        <taxon>Streptophyta</taxon>
        <taxon>Embryophyta</taxon>
        <taxon>Tracheophyta</taxon>
        <taxon>Spermatophyta</taxon>
        <taxon>Magnoliopsida</taxon>
        <taxon>eudicotyledons</taxon>
        <taxon>Gunneridae</taxon>
        <taxon>Pentapetalae</taxon>
        <taxon>rosids</taxon>
        <taxon>fabids</taxon>
        <taxon>Fabales</taxon>
        <taxon>Fabaceae</taxon>
        <taxon>Papilionoideae</taxon>
        <taxon>50 kb inversion clade</taxon>
        <taxon>NPAAA clade</taxon>
        <taxon>Hologalegina</taxon>
        <taxon>IRL clade</taxon>
        <taxon>Fabeae</taxon>
        <taxon>Lathyrus</taxon>
    </lineage>
</organism>
<dbReference type="EMBL" id="JAMSHJ010000004">
    <property type="protein sequence ID" value="KAI5417093.1"/>
    <property type="molecule type" value="Genomic_DNA"/>
</dbReference>
<dbReference type="GO" id="GO:0005886">
    <property type="term" value="C:plasma membrane"/>
    <property type="evidence" value="ECO:0007669"/>
    <property type="project" value="TreeGrafter"/>
</dbReference>
<comment type="caution">
    <text evidence="2">The sequence shown here is derived from an EMBL/GenBank/DDBJ whole genome shotgun (WGS) entry which is preliminary data.</text>
</comment>
<dbReference type="PANTHER" id="PTHR11972:SF155">
    <property type="entry name" value="FERRIC REDUCTION OXIDASE 8, MITOCHONDRIAL"/>
    <property type="match status" value="1"/>
</dbReference>
<dbReference type="PANTHER" id="PTHR11972">
    <property type="entry name" value="NADPH OXIDASE"/>
    <property type="match status" value="1"/>
</dbReference>
<reference evidence="2 3" key="1">
    <citation type="journal article" date="2022" name="Nat. Genet.">
        <title>Improved pea reference genome and pan-genome highlight genomic features and evolutionary characteristics.</title>
        <authorList>
            <person name="Yang T."/>
            <person name="Liu R."/>
            <person name="Luo Y."/>
            <person name="Hu S."/>
            <person name="Wang D."/>
            <person name="Wang C."/>
            <person name="Pandey M.K."/>
            <person name="Ge S."/>
            <person name="Xu Q."/>
            <person name="Li N."/>
            <person name="Li G."/>
            <person name="Huang Y."/>
            <person name="Saxena R.K."/>
            <person name="Ji Y."/>
            <person name="Li M."/>
            <person name="Yan X."/>
            <person name="He Y."/>
            <person name="Liu Y."/>
            <person name="Wang X."/>
            <person name="Xiang C."/>
            <person name="Varshney R.K."/>
            <person name="Ding H."/>
            <person name="Gao S."/>
            <person name="Zong X."/>
        </authorList>
    </citation>
    <scope>NUCLEOTIDE SEQUENCE [LARGE SCALE GENOMIC DNA]</scope>
    <source>
        <strain evidence="2 3">cv. Zhongwan 6</strain>
    </source>
</reference>
<gene>
    <name evidence="2" type="ORF">KIW84_041905</name>
</gene>
<keyword evidence="1" id="KW-0560">Oxidoreductase</keyword>
<keyword evidence="3" id="KW-1185">Reference proteome</keyword>
<dbReference type="Proteomes" id="UP001058974">
    <property type="component" value="Chromosome 4"/>
</dbReference>
<sequence length="148" mass="16683">MELILLKDPRLKYNLTSVVIKCQGWWTNTLYDLIQTELNKGANKRKGIPVAMEEPYGPASLDFLKHDSVHMVVRGNAITSFLSILAEIDSSINRKESPKKNSLLDCGFTSDSCFCRSFILQRIDSICVEMEKVEERDSADVAEGNKPL</sequence>